<dbReference type="AlphaFoldDB" id="A0A2W6PH60"/>
<dbReference type="EMBL" id="QKWW01000006">
    <property type="protein sequence ID" value="PZT57516.1"/>
    <property type="molecule type" value="Genomic_DNA"/>
</dbReference>
<organism evidence="1 2">
    <name type="scientific">Paenibacillus silvae</name>
    <dbReference type="NCBI Taxonomy" id="1325358"/>
    <lineage>
        <taxon>Bacteria</taxon>
        <taxon>Bacillati</taxon>
        <taxon>Bacillota</taxon>
        <taxon>Bacilli</taxon>
        <taxon>Bacillales</taxon>
        <taxon>Paenibacillaceae</taxon>
        <taxon>Paenibacillus</taxon>
    </lineage>
</organism>
<accession>A0A2W6PH60</accession>
<dbReference type="Proteomes" id="UP000249204">
    <property type="component" value="Unassembled WGS sequence"/>
</dbReference>
<reference evidence="1 2" key="1">
    <citation type="submission" date="2018-06" db="EMBL/GenBank/DDBJ databases">
        <title>Isolation of heavy metals resistant Paenibacillus silvae NC2 from Gold-Copper mine in ZiJin, China.</title>
        <authorList>
            <person name="Xu J."/>
            <person name="Mazhar H.S."/>
            <person name="Rensing C."/>
        </authorList>
    </citation>
    <scope>NUCLEOTIDE SEQUENCE [LARGE SCALE GENOMIC DNA]</scope>
    <source>
        <strain evidence="1 2">NC2</strain>
    </source>
</reference>
<proteinExistence type="predicted"/>
<evidence type="ECO:0000313" key="2">
    <source>
        <dbReference type="Proteomes" id="UP000249204"/>
    </source>
</evidence>
<gene>
    <name evidence="1" type="ORF">DN757_02360</name>
</gene>
<comment type="caution">
    <text evidence="1">The sequence shown here is derived from an EMBL/GenBank/DDBJ whole genome shotgun (WGS) entry which is preliminary data.</text>
</comment>
<name>A0A2W6PH60_9BACL</name>
<sequence length="65" mass="7499">MQIQTKVDMYHMLRDIKQALPALIGMKTEIALDVNQYTVQLLTLLGLKLLVQSTPHQLFMLMDNQ</sequence>
<protein>
    <submittedName>
        <fullName evidence="1">Uncharacterized protein</fullName>
    </submittedName>
</protein>
<evidence type="ECO:0000313" key="1">
    <source>
        <dbReference type="EMBL" id="PZT57516.1"/>
    </source>
</evidence>